<protein>
    <submittedName>
        <fullName evidence="1">Uncharacterized protein</fullName>
    </submittedName>
</protein>
<dbReference type="Proteomes" id="UP000255163">
    <property type="component" value="Unassembled WGS sequence"/>
</dbReference>
<dbReference type="EMBL" id="UFYI01000007">
    <property type="protein sequence ID" value="STD19949.1"/>
    <property type="molecule type" value="Genomic_DNA"/>
</dbReference>
<dbReference type="AlphaFoldDB" id="A0A376F9P7"/>
<sequence>MSMNVFAGKRTEESVAYDLALALAVKDPSANTPEALIERIADLLPACREAAKEKYKAEAPTPFGIAIKR</sequence>
<evidence type="ECO:0000313" key="1">
    <source>
        <dbReference type="EMBL" id="STD19949.1"/>
    </source>
</evidence>
<dbReference type="RefSeq" id="WP_023303584.1">
    <property type="nucleotide sequence ID" value="NZ_BIGA01000016.1"/>
</dbReference>
<organism evidence="1 2">
    <name type="scientific">Enterobacter asburiae</name>
    <dbReference type="NCBI Taxonomy" id="61645"/>
    <lineage>
        <taxon>Bacteria</taxon>
        <taxon>Pseudomonadati</taxon>
        <taxon>Pseudomonadota</taxon>
        <taxon>Gammaproteobacteria</taxon>
        <taxon>Enterobacterales</taxon>
        <taxon>Enterobacteriaceae</taxon>
        <taxon>Enterobacter</taxon>
        <taxon>Enterobacter cloacae complex</taxon>
    </lineage>
</organism>
<accession>A0A376F9P7</accession>
<gene>
    <name evidence="1" type="ORF">NCTC12123_01591</name>
</gene>
<name>A0A376F9P7_ENTAS</name>
<evidence type="ECO:0000313" key="2">
    <source>
        <dbReference type="Proteomes" id="UP000255163"/>
    </source>
</evidence>
<proteinExistence type="predicted"/>
<reference evidence="1 2" key="1">
    <citation type="submission" date="2018-06" db="EMBL/GenBank/DDBJ databases">
        <authorList>
            <consortium name="Pathogen Informatics"/>
            <person name="Doyle S."/>
        </authorList>
    </citation>
    <scope>NUCLEOTIDE SEQUENCE [LARGE SCALE GENOMIC DNA]</scope>
    <source>
        <strain evidence="1 2">NCTC12123</strain>
    </source>
</reference>